<dbReference type="Gene3D" id="3.40.50.720">
    <property type="entry name" value="NAD(P)-binding Rossmann-like Domain"/>
    <property type="match status" value="1"/>
</dbReference>
<evidence type="ECO:0000256" key="2">
    <source>
        <dbReference type="ARBA" id="ARBA00023002"/>
    </source>
</evidence>
<organism evidence="4 5">
    <name type="scientific">Micromonospora sonchi</name>
    <dbReference type="NCBI Taxonomy" id="1763543"/>
    <lineage>
        <taxon>Bacteria</taxon>
        <taxon>Bacillati</taxon>
        <taxon>Actinomycetota</taxon>
        <taxon>Actinomycetes</taxon>
        <taxon>Micromonosporales</taxon>
        <taxon>Micromonosporaceae</taxon>
        <taxon>Micromonospora</taxon>
    </lineage>
</organism>
<dbReference type="InterPro" id="IPR002347">
    <property type="entry name" value="SDR_fam"/>
</dbReference>
<evidence type="ECO:0000313" key="4">
    <source>
        <dbReference type="EMBL" id="GGM53203.1"/>
    </source>
</evidence>
<reference evidence="4" key="1">
    <citation type="journal article" date="2014" name="Int. J. Syst. Evol. Microbiol.">
        <title>Complete genome sequence of Corynebacterium casei LMG S-19264T (=DSM 44701T), isolated from a smear-ripened cheese.</title>
        <authorList>
            <consortium name="US DOE Joint Genome Institute (JGI-PGF)"/>
            <person name="Walter F."/>
            <person name="Albersmeier A."/>
            <person name="Kalinowski J."/>
            <person name="Ruckert C."/>
        </authorList>
    </citation>
    <scope>NUCLEOTIDE SEQUENCE</scope>
    <source>
        <strain evidence="4">CGMCC 4.7312</strain>
    </source>
</reference>
<dbReference type="PRINTS" id="PR00081">
    <property type="entry name" value="GDHRDH"/>
</dbReference>
<sequence length="258" mass="26323">MTVGSAFRFVDRRALVTGAGQGIGRAIAERLAAEGAHVVVADVNEDLAREAATALRAVGGSAESATVDVSDAASLASLGDLLGQVDVVVANAGIQTFGPLLELSVEDWDRVLAVNARGTFLTLQLAARLLPDGGSAVTVASIQAMLPNVMSANYAASKAAVVSTTKTFAAELAPRGIRVNAVAPGRIDTPLAQRANVELGRMVDKDPAQMLANRVATIPLGRTGRAQEVAAAAAFLASDDASYITGETLNVCGGDVML</sequence>
<accession>A0A917U2D1</accession>
<dbReference type="RefSeq" id="WP_229706283.1">
    <property type="nucleotide sequence ID" value="NZ_BMNB01000022.1"/>
</dbReference>
<dbReference type="PANTHER" id="PTHR42760:SF133">
    <property type="entry name" value="3-OXOACYL-[ACYL-CARRIER-PROTEIN] REDUCTASE"/>
    <property type="match status" value="1"/>
</dbReference>
<dbReference type="InterPro" id="IPR036291">
    <property type="entry name" value="NAD(P)-bd_dom_sf"/>
</dbReference>
<reference evidence="4" key="2">
    <citation type="submission" date="2020-09" db="EMBL/GenBank/DDBJ databases">
        <authorList>
            <person name="Sun Q."/>
            <person name="Zhou Y."/>
        </authorList>
    </citation>
    <scope>NUCLEOTIDE SEQUENCE</scope>
    <source>
        <strain evidence="4">CGMCC 4.7312</strain>
    </source>
</reference>
<gene>
    <name evidence="4" type="ORF">GCM10011608_42600</name>
</gene>
<keyword evidence="2" id="KW-0560">Oxidoreductase</keyword>
<evidence type="ECO:0000259" key="3">
    <source>
        <dbReference type="SMART" id="SM00822"/>
    </source>
</evidence>
<comment type="similarity">
    <text evidence="1">Belongs to the short-chain dehydrogenases/reductases (SDR) family.</text>
</comment>
<proteinExistence type="inferred from homology"/>
<name>A0A917U2D1_9ACTN</name>
<dbReference type="SUPFAM" id="SSF51735">
    <property type="entry name" value="NAD(P)-binding Rossmann-fold domains"/>
    <property type="match status" value="1"/>
</dbReference>
<dbReference type="EMBL" id="BMNB01000022">
    <property type="protein sequence ID" value="GGM53203.1"/>
    <property type="molecule type" value="Genomic_DNA"/>
</dbReference>
<evidence type="ECO:0000256" key="1">
    <source>
        <dbReference type="ARBA" id="ARBA00006484"/>
    </source>
</evidence>
<dbReference type="Proteomes" id="UP000608890">
    <property type="component" value="Unassembled WGS sequence"/>
</dbReference>
<dbReference type="GO" id="GO:0016616">
    <property type="term" value="F:oxidoreductase activity, acting on the CH-OH group of donors, NAD or NADP as acceptor"/>
    <property type="evidence" value="ECO:0007669"/>
    <property type="project" value="TreeGrafter"/>
</dbReference>
<comment type="caution">
    <text evidence="4">The sequence shown here is derived from an EMBL/GenBank/DDBJ whole genome shotgun (WGS) entry which is preliminary data.</text>
</comment>
<dbReference type="AlphaFoldDB" id="A0A917U2D1"/>
<dbReference type="InterPro" id="IPR057326">
    <property type="entry name" value="KR_dom"/>
</dbReference>
<evidence type="ECO:0000313" key="5">
    <source>
        <dbReference type="Proteomes" id="UP000608890"/>
    </source>
</evidence>
<dbReference type="FunFam" id="3.40.50.720:FF:000084">
    <property type="entry name" value="Short-chain dehydrogenase reductase"/>
    <property type="match status" value="1"/>
</dbReference>
<dbReference type="PRINTS" id="PR00080">
    <property type="entry name" value="SDRFAMILY"/>
</dbReference>
<keyword evidence="5" id="KW-1185">Reference proteome</keyword>
<dbReference type="Pfam" id="PF13561">
    <property type="entry name" value="adh_short_C2"/>
    <property type="match status" value="1"/>
</dbReference>
<dbReference type="PANTHER" id="PTHR42760">
    <property type="entry name" value="SHORT-CHAIN DEHYDROGENASES/REDUCTASES FAMILY MEMBER"/>
    <property type="match status" value="1"/>
</dbReference>
<dbReference type="SMART" id="SM00822">
    <property type="entry name" value="PKS_KR"/>
    <property type="match status" value="1"/>
</dbReference>
<feature type="domain" description="Ketoreductase" evidence="3">
    <location>
        <begin position="12"/>
        <end position="193"/>
    </location>
</feature>
<protein>
    <submittedName>
        <fullName evidence="4">3-ketoacyl-ACP reductase</fullName>
    </submittedName>
</protein>